<dbReference type="KEGG" id="vg:65129695"/>
<dbReference type="GeneID" id="65129695"/>
<accession>A0A7M1RYD1</accession>
<keyword evidence="2" id="KW-1185">Reference proteome</keyword>
<evidence type="ECO:0000313" key="2">
    <source>
        <dbReference type="Proteomes" id="UP000594132"/>
    </source>
</evidence>
<reference evidence="1 2" key="1">
    <citation type="submission" date="2020-07" db="EMBL/GenBank/DDBJ databases">
        <title>Taxonomic proposal: Crassvirales, a new order of highly abundant and diverse bacterial viruses.</title>
        <authorList>
            <person name="Shkoporov A.N."/>
            <person name="Stockdale S.R."/>
            <person name="Guerin E."/>
            <person name="Ross R.P."/>
            <person name="Hill C."/>
        </authorList>
    </citation>
    <scope>NUCLEOTIDE SEQUENCE [LARGE SCALE GENOMIC DNA]</scope>
</reference>
<evidence type="ECO:0000313" key="1">
    <source>
        <dbReference type="EMBL" id="QOR59174.1"/>
    </source>
</evidence>
<dbReference type="Proteomes" id="UP000594132">
    <property type="component" value="Segment"/>
</dbReference>
<proteinExistence type="predicted"/>
<protein>
    <submittedName>
        <fullName evidence="1">Uncharacterized protein</fullName>
    </submittedName>
</protein>
<sequence>MKKYYNPATKKEYALGDHATFSTTAPGGATVTLSTPITKEILPILLEAGLLKEKSDKPELLKREDIPMDLMFYVNLLAQNKDWTLGKTVEFLNEVSSVHPNATFDILQMVIAKYLDEQYPDHIKNSPRIFGISASDGKVIEVYKEDIANFRNFAAFRSPEDAGIACRILRDIKRCLFKKSGK</sequence>
<dbReference type="RefSeq" id="YP_010111332.1">
    <property type="nucleotide sequence ID" value="NC_055880.1"/>
</dbReference>
<organism evidence="1 2">
    <name type="scientific">uncultured phage cr111_1</name>
    <dbReference type="NCBI Taxonomy" id="2772071"/>
    <lineage>
        <taxon>Viruses</taxon>
        <taxon>Duplodnaviria</taxon>
        <taxon>Heunggongvirae</taxon>
        <taxon>Uroviricota</taxon>
        <taxon>Caudoviricetes</taxon>
        <taxon>Crassvirales</taxon>
        <taxon>Steigviridae</taxon>
        <taxon>Asinivirinae</taxon>
        <taxon>Lahndsivirus</taxon>
        <taxon>Lahndsivirus rarus</taxon>
    </lineage>
</organism>
<name>A0A7M1RYD1_9CAUD</name>
<dbReference type="EMBL" id="MT774387">
    <property type="protein sequence ID" value="QOR59174.1"/>
    <property type="molecule type" value="Genomic_DNA"/>
</dbReference>